<protein>
    <submittedName>
        <fullName evidence="2">Uncharacterized protein</fullName>
    </submittedName>
</protein>
<sequence length="156" mass="16999">GAAGIPLQRRSRGLLRRRGAGPHPPAGKPVRQLRPGTLRGLHPRQEQGHRRTAATHRPAAPEHRADLGVAAVAGAGRRRTRRLAAPRAGGRTLHRRLHHPRRQPRLQLRPRREPLAGLRQGHQPDQPDRALRQFDPARPGAGGGTRHRGGGEGGVL</sequence>
<feature type="non-terminal residue" evidence="2">
    <location>
        <position position="1"/>
    </location>
</feature>
<feature type="region of interest" description="Disordered" evidence="1">
    <location>
        <begin position="1"/>
        <end position="156"/>
    </location>
</feature>
<feature type="compositionally biased region" description="Basic residues" evidence="1">
    <location>
        <begin position="9"/>
        <end position="20"/>
    </location>
</feature>
<accession>A0A383DYE9</accession>
<gene>
    <name evidence="2" type="ORF">METZ01_LOCUS502420</name>
</gene>
<dbReference type="AlphaFoldDB" id="A0A383DYE9"/>
<name>A0A383DYE9_9ZZZZ</name>
<proteinExistence type="predicted"/>
<evidence type="ECO:0000313" key="2">
    <source>
        <dbReference type="EMBL" id="SVE49566.1"/>
    </source>
</evidence>
<evidence type="ECO:0000256" key="1">
    <source>
        <dbReference type="SAM" id="MobiDB-lite"/>
    </source>
</evidence>
<organism evidence="2">
    <name type="scientific">marine metagenome</name>
    <dbReference type="NCBI Taxonomy" id="408172"/>
    <lineage>
        <taxon>unclassified sequences</taxon>
        <taxon>metagenomes</taxon>
        <taxon>ecological metagenomes</taxon>
    </lineage>
</organism>
<dbReference type="EMBL" id="UINC01221289">
    <property type="protein sequence ID" value="SVE49566.1"/>
    <property type="molecule type" value="Genomic_DNA"/>
</dbReference>
<feature type="non-terminal residue" evidence="2">
    <location>
        <position position="156"/>
    </location>
</feature>
<reference evidence="2" key="1">
    <citation type="submission" date="2018-05" db="EMBL/GenBank/DDBJ databases">
        <authorList>
            <person name="Lanie J.A."/>
            <person name="Ng W.-L."/>
            <person name="Kazmierczak K.M."/>
            <person name="Andrzejewski T.M."/>
            <person name="Davidsen T.M."/>
            <person name="Wayne K.J."/>
            <person name="Tettelin H."/>
            <person name="Glass J.I."/>
            <person name="Rusch D."/>
            <person name="Podicherti R."/>
            <person name="Tsui H.-C.T."/>
            <person name="Winkler M.E."/>
        </authorList>
    </citation>
    <scope>NUCLEOTIDE SEQUENCE</scope>
</reference>
<feature type="compositionally biased region" description="Basic residues" evidence="1">
    <location>
        <begin position="92"/>
        <end position="104"/>
    </location>
</feature>